<feature type="compositionally biased region" description="Basic and acidic residues" evidence="1">
    <location>
        <begin position="629"/>
        <end position="656"/>
    </location>
</feature>
<evidence type="ECO:0000256" key="1">
    <source>
        <dbReference type="SAM" id="MobiDB-lite"/>
    </source>
</evidence>
<evidence type="ECO:0000313" key="2">
    <source>
        <dbReference type="EMBL" id="TPX74090.1"/>
    </source>
</evidence>
<organism evidence="2 3">
    <name type="scientific">Chytriomyces confervae</name>
    <dbReference type="NCBI Taxonomy" id="246404"/>
    <lineage>
        <taxon>Eukaryota</taxon>
        <taxon>Fungi</taxon>
        <taxon>Fungi incertae sedis</taxon>
        <taxon>Chytridiomycota</taxon>
        <taxon>Chytridiomycota incertae sedis</taxon>
        <taxon>Chytridiomycetes</taxon>
        <taxon>Chytridiales</taxon>
        <taxon>Chytriomycetaceae</taxon>
        <taxon>Chytriomyces</taxon>
    </lineage>
</organism>
<dbReference type="EMBL" id="QEAP01000145">
    <property type="protein sequence ID" value="TPX74090.1"/>
    <property type="molecule type" value="Genomic_DNA"/>
</dbReference>
<name>A0A507FET9_9FUNG</name>
<protein>
    <submittedName>
        <fullName evidence="2">Uncharacterized protein</fullName>
    </submittedName>
</protein>
<sequence length="1538" mass="164158">MRSSVRIKSLAKDSEDVRQKGIDSENERQRDKMYGTSNAVRDDVPPAPSAVASALHEIVTPAFAASDSASTVPTEALEARQHEPYAPTEVPAHTASHTSRSSSALLLPLNHKSAPPGSDTALPPISSAVLSVASTTDILDSQFMHILNSVSSRIDGSYGHTKARDMRHDVHQDAELDLGGMLSDFALSELEFLSDDRLDDLIKNLTLSMDIDISSSDEDAEHQDSGAKQLKPCGVGSEFYPLSASTSISTRAVIDFNIPAASLKQSMSFESLSSIDSHQTAVVSMDEGMLDAAKPKTLACSQTNLNAFYGEELSLGQGDEGSSNTAKTDRGKHSDMYINSRPHRGTSHSSNASTGTSTPVKGVENLKTPVRPSNPVAPFIEESCISIRNSFTGPMQQKLQNKGTSTSAVTSPPNADGSGASSEVESNSHFTKPEILSRTGSGGWNPSQNLANLAATPLADVGGASSLTLYENDSPDEDERSRGSSDFTSVQGSAAGRTGRVISGESASVIETPGAGEGCKKKKKNKSKASKKNKKNKKKNAAAALLTSDGKEVSSLIPPSQALDNTEEVGFVTASRHESIDSDLASKMSASGKSDTLPVGVFETLRKETIQTVAVESSDTMVDWTFDRNDEPNFESEMKGRQTAEKLDWPVPEEKTPTFTDLSSKATGSAEMMGASTATSKVKARQLRSIRSKQREPASPQTNSESCVASERTSAPSNAGVKASPLPQVICLAATSRVAPEVPQWQKLVFSSSISSAHYADLIDEVVRTLGYKLVSISRKPDSYPHVMPFSHSRRNSGGREPCSISPPCTSGSLHLLLQRTKKSVPLTSELGLHQLYTHIKRQMQQSGNNGDHVGSGGRTNSSRSNSDAGSVKDRQDHEPTLFSVSREQDPQSSGTFTSDLRSQGKSLARIQRAELFGCYVGGRDINGEAALPPGGVQIPQVICVLAKGGFGVPVMRALLKKQEGGLEFLGFRYVKALLPFQARIVTPFDVCDPKWAASCRFLSAGCGSVYGDAVAKDHVFQGHESEAKIDESQSDSDEGYMVIVLRKVEAFQEVDSFLSSFIDSYSSLGSPDLDASDLLHDSSALTAADKLQLSLLVSWNPEMAYATLTAFFRDSDLIPERWVGPSSGPSAHITGLTSPDDPEVTSNPSAIPLSLIKPPRGHHALILFRGSSTRCLGPLLNALVIDGGLVLSSVRFMSLASGNAGKLVNVDPDLVTRWDADESEGVSHDEECIGVGLSGLLKWASSGPLCMLVVWGVAATRRVHDIMSAFSVRGGITRPSSNMAELLSRGNALLSQDFYVPNNYGVGQYQISILCPKGFPIEVREFPRQLGTFQRKLGTRRLSASPMHEKRLQPSGVLPAPPASTLSTLILSSVYPTVEANMAEWTRILTAVMQITGSQFTSLDGGQYQKYGAGNNKIGLGVVGMSYFVPTEGLATQISECVEGVEAFSVINLLNGPCFAVVFEGGSEVEDCLQSAASLVSSRIKSQVDLFAVLTHEESQALIPLVITELAATSAYRLGFLNPPPNVAASHPSKVLV</sequence>
<reference evidence="2 3" key="1">
    <citation type="journal article" date="2019" name="Sci. Rep.">
        <title>Comparative genomics of chytrid fungi reveal insights into the obligate biotrophic and pathogenic lifestyle of Synchytrium endobioticum.</title>
        <authorList>
            <person name="van de Vossenberg B.T.L.H."/>
            <person name="Warris S."/>
            <person name="Nguyen H.D.T."/>
            <person name="van Gent-Pelzer M.P.E."/>
            <person name="Joly D.L."/>
            <person name="van de Geest H.C."/>
            <person name="Bonants P.J.M."/>
            <person name="Smith D.S."/>
            <person name="Levesque C.A."/>
            <person name="van der Lee T.A.J."/>
        </authorList>
    </citation>
    <scope>NUCLEOTIDE SEQUENCE [LARGE SCALE GENOMIC DNA]</scope>
    <source>
        <strain evidence="2 3">CBS 675.73</strain>
    </source>
</reference>
<keyword evidence="3" id="KW-1185">Reference proteome</keyword>
<feature type="compositionally biased region" description="Polar residues" evidence="1">
    <location>
        <begin position="347"/>
        <end position="359"/>
    </location>
</feature>
<feature type="compositionally biased region" description="Basic and acidic residues" evidence="1">
    <location>
        <begin position="10"/>
        <end position="33"/>
    </location>
</feature>
<dbReference type="OrthoDB" id="2162449at2759"/>
<proteinExistence type="predicted"/>
<feature type="compositionally biased region" description="Polar residues" evidence="1">
    <location>
        <begin position="395"/>
        <end position="430"/>
    </location>
</feature>
<feature type="region of interest" description="Disordered" evidence="1">
    <location>
        <begin position="314"/>
        <end position="376"/>
    </location>
</feature>
<feature type="region of interest" description="Disordered" evidence="1">
    <location>
        <begin position="466"/>
        <end position="542"/>
    </location>
</feature>
<accession>A0A507FET9</accession>
<feature type="compositionally biased region" description="Basic residues" evidence="1">
    <location>
        <begin position="682"/>
        <end position="692"/>
    </location>
</feature>
<feature type="region of interest" description="Disordered" evidence="1">
    <location>
        <begin position="395"/>
        <end position="443"/>
    </location>
</feature>
<feature type="region of interest" description="Disordered" evidence="1">
    <location>
        <begin position="629"/>
        <end position="721"/>
    </location>
</feature>
<gene>
    <name evidence="2" type="ORF">CcCBS67573_g04646</name>
</gene>
<feature type="compositionally biased region" description="Basic residues" evidence="1">
    <location>
        <begin position="520"/>
        <end position="540"/>
    </location>
</feature>
<feature type="region of interest" description="Disordered" evidence="1">
    <location>
        <begin position="1"/>
        <end position="47"/>
    </location>
</feature>
<comment type="caution">
    <text evidence="2">The sequence shown here is derived from an EMBL/GenBank/DDBJ whole genome shotgun (WGS) entry which is preliminary data.</text>
</comment>
<feature type="compositionally biased region" description="Polar residues" evidence="1">
    <location>
        <begin position="699"/>
        <end position="717"/>
    </location>
</feature>
<dbReference type="Proteomes" id="UP000320333">
    <property type="component" value="Unassembled WGS sequence"/>
</dbReference>
<feature type="region of interest" description="Disordered" evidence="1">
    <location>
        <begin position="844"/>
        <end position="877"/>
    </location>
</feature>
<evidence type="ECO:0000313" key="3">
    <source>
        <dbReference type="Proteomes" id="UP000320333"/>
    </source>
</evidence>
<feature type="compositionally biased region" description="Polar residues" evidence="1">
    <location>
        <begin position="657"/>
        <end position="667"/>
    </location>
</feature>